<keyword evidence="2" id="KW-0680">Restriction system</keyword>
<name>A0A1R4LDT1_VIBR1</name>
<protein>
    <recommendedName>
        <fullName evidence="3">N6 adenine-specific DNA methyltransferase N-terminal domain-containing protein</fullName>
    </recommendedName>
</protein>
<gene>
    <name evidence="4" type="ORF">VR7878_00828</name>
</gene>
<evidence type="ECO:0000256" key="2">
    <source>
        <dbReference type="ARBA" id="ARBA00022747"/>
    </source>
</evidence>
<dbReference type="InterPro" id="IPR022749">
    <property type="entry name" value="D12N6_MeTrfase_N"/>
</dbReference>
<evidence type="ECO:0000259" key="3">
    <source>
        <dbReference type="Pfam" id="PF12161"/>
    </source>
</evidence>
<accession>A0A1R4LDT1</accession>
<dbReference type="Gene3D" id="1.20.1260.30">
    <property type="match status" value="1"/>
</dbReference>
<dbReference type="Pfam" id="PF12161">
    <property type="entry name" value="HsdM_N"/>
    <property type="match status" value="1"/>
</dbReference>
<reference evidence="5" key="1">
    <citation type="submission" date="2017-02" db="EMBL/GenBank/DDBJ databases">
        <authorList>
            <person name="Rodrigo-Torres L."/>
            <person name="Arahal R.D."/>
            <person name="Lucena T."/>
        </authorList>
    </citation>
    <scope>NUCLEOTIDE SEQUENCE [LARGE SCALE GENOMIC DNA]</scope>
    <source>
        <strain evidence="5">CECT 7878</strain>
    </source>
</reference>
<dbReference type="EMBL" id="FULE01000014">
    <property type="protein sequence ID" value="SJN54579.1"/>
    <property type="molecule type" value="Genomic_DNA"/>
</dbReference>
<dbReference type="InterPro" id="IPR038333">
    <property type="entry name" value="T1MK-like_N_sf"/>
</dbReference>
<dbReference type="GO" id="GO:0009307">
    <property type="term" value="P:DNA restriction-modification system"/>
    <property type="evidence" value="ECO:0007669"/>
    <property type="project" value="UniProtKB-KW"/>
</dbReference>
<evidence type="ECO:0000313" key="5">
    <source>
        <dbReference type="Proteomes" id="UP000188276"/>
    </source>
</evidence>
<keyword evidence="5" id="KW-1185">Reference proteome</keyword>
<comment type="similarity">
    <text evidence="1">Belongs to the N(4)/N(6)-methyltransferase family.</text>
</comment>
<dbReference type="AlphaFoldDB" id="A0A1R4LDT1"/>
<evidence type="ECO:0000256" key="1">
    <source>
        <dbReference type="ARBA" id="ARBA00006594"/>
    </source>
</evidence>
<dbReference type="STRING" id="1123498.VR7878_00828"/>
<dbReference type="InterPro" id="IPR029063">
    <property type="entry name" value="SAM-dependent_MTases_sf"/>
</dbReference>
<dbReference type="Proteomes" id="UP000188276">
    <property type="component" value="Unassembled WGS sequence"/>
</dbReference>
<evidence type="ECO:0000313" key="4">
    <source>
        <dbReference type="EMBL" id="SJN54579.1"/>
    </source>
</evidence>
<feature type="domain" description="N6 adenine-specific DNA methyltransferase N-terminal" evidence="3">
    <location>
        <begin position="6"/>
        <end position="90"/>
    </location>
</feature>
<dbReference type="SUPFAM" id="SSF53335">
    <property type="entry name" value="S-adenosyl-L-methionine-dependent methyltransferases"/>
    <property type="match status" value="1"/>
</dbReference>
<organism evidence="4 5">
    <name type="scientific">Vibrio ruber (strain DSM 16370 / JCM 11486 / BCRC 17186 / CECT 7878 / LMG 23124 / VR1)</name>
    <dbReference type="NCBI Taxonomy" id="1123498"/>
    <lineage>
        <taxon>Bacteria</taxon>
        <taxon>Pseudomonadati</taxon>
        <taxon>Pseudomonadota</taxon>
        <taxon>Gammaproteobacteria</taxon>
        <taxon>Vibrionales</taxon>
        <taxon>Vibrionaceae</taxon>
        <taxon>Vibrio</taxon>
    </lineage>
</organism>
<proteinExistence type="inferred from homology"/>
<sequence>MNKQQLAAKIWESANQMRSKIEANDYKDYILGFIFYKFLSDKQVQFLLQNDFDNELISKVSEADADTVKFVQDELGYFIAYDNLFSTWVNDGKDFDIAYVRDSLSAFSRPRGSNL</sequence>